<dbReference type="Pfam" id="PF03309">
    <property type="entry name" value="Pan_kinase"/>
    <property type="match status" value="1"/>
</dbReference>
<feature type="binding site" evidence="16">
    <location>
        <begin position="117"/>
        <end position="120"/>
    </location>
    <ligand>
        <name>substrate</name>
    </ligand>
</feature>
<feature type="binding site" evidence="16">
    <location>
        <position position="142"/>
    </location>
    <ligand>
        <name>ATP</name>
        <dbReference type="ChEBI" id="CHEBI:30616"/>
    </ligand>
</feature>
<dbReference type="GO" id="GO:0005524">
    <property type="term" value="F:ATP binding"/>
    <property type="evidence" value="ECO:0007669"/>
    <property type="project" value="UniProtKB-UniRule"/>
</dbReference>
<keyword evidence="11 16" id="KW-0067">ATP-binding</keyword>
<protein>
    <recommendedName>
        <fullName evidence="15 16">Type III pantothenate kinase</fullName>
        <ecNumber evidence="6 16">2.7.1.33</ecNumber>
    </recommendedName>
    <alternativeName>
        <fullName evidence="16">PanK-III</fullName>
    </alternativeName>
    <alternativeName>
        <fullName evidence="16">Pantothenic acid kinase</fullName>
    </alternativeName>
</protein>
<dbReference type="STRING" id="525909.Afer_1907"/>
<comment type="catalytic activity">
    <reaction evidence="1 16">
        <text>(R)-pantothenate + ATP = (R)-4'-phosphopantothenate + ADP + H(+)</text>
        <dbReference type="Rhea" id="RHEA:16373"/>
        <dbReference type="ChEBI" id="CHEBI:10986"/>
        <dbReference type="ChEBI" id="CHEBI:15378"/>
        <dbReference type="ChEBI" id="CHEBI:29032"/>
        <dbReference type="ChEBI" id="CHEBI:30616"/>
        <dbReference type="ChEBI" id="CHEBI:456216"/>
        <dbReference type="EC" id="2.7.1.33"/>
    </reaction>
</comment>
<name>C7M1R5_ACIFD</name>
<evidence type="ECO:0000313" key="18">
    <source>
        <dbReference type="Proteomes" id="UP000000771"/>
    </source>
</evidence>
<accession>C7M1R5</accession>
<evidence type="ECO:0000256" key="14">
    <source>
        <dbReference type="ARBA" id="ARBA00038036"/>
    </source>
</evidence>
<dbReference type="PANTHER" id="PTHR34265:SF1">
    <property type="entry name" value="TYPE III PANTOTHENATE KINASE"/>
    <property type="match status" value="1"/>
</dbReference>
<dbReference type="NCBIfam" id="NF009855">
    <property type="entry name" value="PRK13321.1"/>
    <property type="match status" value="1"/>
</dbReference>
<feature type="binding site" evidence="16">
    <location>
        <position position="194"/>
    </location>
    <ligand>
        <name>substrate</name>
    </ligand>
</feature>
<dbReference type="AlphaFoldDB" id="C7M1R5"/>
<feature type="binding site" evidence="16">
    <location>
        <position position="139"/>
    </location>
    <ligand>
        <name>K(+)</name>
        <dbReference type="ChEBI" id="CHEBI:29103"/>
    </ligand>
</feature>
<dbReference type="GO" id="GO:0004594">
    <property type="term" value="F:pantothenate kinase activity"/>
    <property type="evidence" value="ECO:0007669"/>
    <property type="project" value="UniProtKB-UniRule"/>
</dbReference>
<organism evidence="17 18">
    <name type="scientific">Acidimicrobium ferrooxidans (strain DSM 10331 / JCM 15462 / NBRC 103882 / ICP)</name>
    <dbReference type="NCBI Taxonomy" id="525909"/>
    <lineage>
        <taxon>Bacteria</taxon>
        <taxon>Bacillati</taxon>
        <taxon>Actinomycetota</taxon>
        <taxon>Acidimicrobiia</taxon>
        <taxon>Acidimicrobiales</taxon>
        <taxon>Acidimicrobiaceae</taxon>
        <taxon>Acidimicrobium</taxon>
    </lineage>
</organism>
<keyword evidence="13 16" id="KW-0173">Coenzyme A biosynthesis</keyword>
<evidence type="ECO:0000256" key="10">
    <source>
        <dbReference type="ARBA" id="ARBA00022777"/>
    </source>
</evidence>
<keyword evidence="9 16" id="KW-0547">Nucleotide-binding</keyword>
<evidence type="ECO:0000256" key="3">
    <source>
        <dbReference type="ARBA" id="ARBA00004496"/>
    </source>
</evidence>
<evidence type="ECO:0000313" key="17">
    <source>
        <dbReference type="EMBL" id="ACU54812.1"/>
    </source>
</evidence>
<dbReference type="EC" id="2.7.1.33" evidence="6 16"/>
<dbReference type="Proteomes" id="UP000000771">
    <property type="component" value="Chromosome"/>
</dbReference>
<dbReference type="GO" id="GO:0005737">
    <property type="term" value="C:cytoplasm"/>
    <property type="evidence" value="ECO:0007669"/>
    <property type="project" value="UniProtKB-SubCell"/>
</dbReference>
<dbReference type="eggNOG" id="COG1521">
    <property type="taxonomic scope" value="Bacteria"/>
</dbReference>
<feature type="binding site" evidence="16">
    <location>
        <position position="110"/>
    </location>
    <ligand>
        <name>substrate</name>
    </ligand>
</feature>
<dbReference type="OrthoDB" id="9804707at2"/>
<feature type="binding site" evidence="16">
    <location>
        <begin position="9"/>
        <end position="16"/>
    </location>
    <ligand>
        <name>ATP</name>
        <dbReference type="ChEBI" id="CHEBI:30616"/>
    </ligand>
</feature>
<evidence type="ECO:0000256" key="1">
    <source>
        <dbReference type="ARBA" id="ARBA00001206"/>
    </source>
</evidence>
<comment type="cofactor">
    <cofactor evidence="16">
        <name>NH4(+)</name>
        <dbReference type="ChEBI" id="CHEBI:28938"/>
    </cofactor>
    <cofactor evidence="16">
        <name>K(+)</name>
        <dbReference type="ChEBI" id="CHEBI:29103"/>
    </cofactor>
    <text evidence="16">A monovalent cation. Ammonium or potassium.</text>
</comment>
<evidence type="ECO:0000256" key="4">
    <source>
        <dbReference type="ARBA" id="ARBA00005225"/>
    </source>
</evidence>
<evidence type="ECO:0000256" key="2">
    <source>
        <dbReference type="ARBA" id="ARBA00001958"/>
    </source>
</evidence>
<dbReference type="Gene3D" id="3.30.420.40">
    <property type="match status" value="2"/>
</dbReference>
<dbReference type="SUPFAM" id="SSF53067">
    <property type="entry name" value="Actin-like ATPase domain"/>
    <property type="match status" value="2"/>
</dbReference>
<comment type="subcellular location">
    <subcellularLocation>
        <location evidence="3 16">Cytoplasm</location>
    </subcellularLocation>
</comment>
<keyword evidence="16" id="KW-0479">Metal-binding</keyword>
<dbReference type="HAMAP" id="MF_01274">
    <property type="entry name" value="Pantothen_kinase_3"/>
    <property type="match status" value="1"/>
</dbReference>
<reference evidence="17 18" key="1">
    <citation type="journal article" date="2009" name="Stand. Genomic Sci.">
        <title>Complete genome sequence of Acidimicrobium ferrooxidans type strain (ICP).</title>
        <authorList>
            <person name="Clum A."/>
            <person name="Nolan M."/>
            <person name="Lang E."/>
            <person name="Glavina Del Rio T."/>
            <person name="Tice H."/>
            <person name="Copeland A."/>
            <person name="Cheng J.F."/>
            <person name="Lucas S."/>
            <person name="Chen F."/>
            <person name="Bruce D."/>
            <person name="Goodwin L."/>
            <person name="Pitluck S."/>
            <person name="Ivanova N."/>
            <person name="Mavrommatis K."/>
            <person name="Mikhailova N."/>
            <person name="Pati A."/>
            <person name="Chen A."/>
            <person name="Palaniappan K."/>
            <person name="Goker M."/>
            <person name="Spring S."/>
            <person name="Land M."/>
            <person name="Hauser L."/>
            <person name="Chang Y.J."/>
            <person name="Jeffries C.C."/>
            <person name="Chain P."/>
            <person name="Bristow J."/>
            <person name="Eisen J.A."/>
            <person name="Markowitz V."/>
            <person name="Hugenholtz P."/>
            <person name="Kyrpides N.C."/>
            <person name="Klenk H.P."/>
            <person name="Lapidus A."/>
        </authorList>
    </citation>
    <scope>NUCLEOTIDE SEQUENCE [LARGE SCALE GENOMIC DNA]</scope>
    <source>
        <strain evidence="18">DSM 10331 / JCM 15462 / NBRC 103882 / ICP</strain>
    </source>
</reference>
<dbReference type="PANTHER" id="PTHR34265">
    <property type="entry name" value="TYPE III PANTOTHENATE KINASE"/>
    <property type="match status" value="1"/>
</dbReference>
<sequence length="270" mass="28034">MAEHVVTIDVGNTETVIGVYDTEAAATTAEEGLVAHLRLATRADRTADETAILVETFLDRHHLVGGLVGAIVASSAANVTRSVVDMVEGHLGLRPLVVGPGTRVGIPIRYDDPREVGPDRVVDAVAAVELYGAPVLVVDFGTATTVDAIDASGAYLGGAIAPGVVVALDALVARAAALRKVELRRPKAAIGRSTVESIQSGVINGVVGQVTHLVELMRAEIGAEAPVVATGGLCEVIGCEVPVVGHIEPWLTLHGLRLVWARNQGRRARA</sequence>
<proteinExistence type="inferred from homology"/>
<dbReference type="InterPro" id="IPR004619">
    <property type="entry name" value="Type_III_PanK"/>
</dbReference>
<evidence type="ECO:0000256" key="13">
    <source>
        <dbReference type="ARBA" id="ARBA00022993"/>
    </source>
</evidence>
<keyword evidence="12 16" id="KW-0630">Potassium</keyword>
<feature type="active site" description="Proton acceptor" evidence="16">
    <location>
        <position position="119"/>
    </location>
</feature>
<dbReference type="InterPro" id="IPR043129">
    <property type="entry name" value="ATPase_NBD"/>
</dbReference>
<dbReference type="RefSeq" id="WP_015799288.1">
    <property type="nucleotide sequence ID" value="NC_013124.1"/>
</dbReference>
<keyword evidence="18" id="KW-1185">Reference proteome</keyword>
<evidence type="ECO:0000256" key="5">
    <source>
        <dbReference type="ARBA" id="ARBA00011738"/>
    </source>
</evidence>
<keyword evidence="10 16" id="KW-0418">Kinase</keyword>
<comment type="similarity">
    <text evidence="14 16">Belongs to the type III pantothenate kinase family.</text>
</comment>
<dbReference type="HOGENOM" id="CLU_066627_1_0_11"/>
<dbReference type="GO" id="GO:0015937">
    <property type="term" value="P:coenzyme A biosynthetic process"/>
    <property type="evidence" value="ECO:0007669"/>
    <property type="project" value="UniProtKB-UniRule"/>
</dbReference>
<keyword evidence="8 16" id="KW-0808">Transferase</keyword>
<evidence type="ECO:0000256" key="8">
    <source>
        <dbReference type="ARBA" id="ARBA00022679"/>
    </source>
</evidence>
<evidence type="ECO:0000256" key="7">
    <source>
        <dbReference type="ARBA" id="ARBA00022490"/>
    </source>
</evidence>
<evidence type="ECO:0000256" key="9">
    <source>
        <dbReference type="ARBA" id="ARBA00022741"/>
    </source>
</evidence>
<dbReference type="GO" id="GO:0046872">
    <property type="term" value="F:metal ion binding"/>
    <property type="evidence" value="ECO:0007669"/>
    <property type="project" value="UniProtKB-KW"/>
</dbReference>
<comment type="cofactor">
    <cofactor evidence="2">
        <name>K(+)</name>
        <dbReference type="ChEBI" id="CHEBI:29103"/>
    </cofactor>
</comment>
<evidence type="ECO:0000256" key="15">
    <source>
        <dbReference type="ARBA" id="ARBA00040883"/>
    </source>
</evidence>
<comment type="pathway">
    <text evidence="4 16">Cofactor biosynthesis; coenzyme A biosynthesis; CoA from (R)-pantothenate: step 1/5.</text>
</comment>
<comment type="function">
    <text evidence="16">Catalyzes the phosphorylation of pantothenate (Pan), the first step in CoA biosynthesis.</text>
</comment>
<evidence type="ECO:0000256" key="16">
    <source>
        <dbReference type="HAMAP-Rule" id="MF_01274"/>
    </source>
</evidence>
<comment type="subunit">
    <text evidence="5 16">Homodimer.</text>
</comment>
<gene>
    <name evidence="16" type="primary">coaX</name>
    <name evidence="17" type="ordered locus">Afer_1907</name>
</gene>
<dbReference type="CDD" id="cd24015">
    <property type="entry name" value="ASKHA_NBD_PanK-III"/>
    <property type="match status" value="1"/>
</dbReference>
<keyword evidence="7 16" id="KW-0963">Cytoplasm</keyword>
<evidence type="ECO:0000256" key="6">
    <source>
        <dbReference type="ARBA" id="ARBA00012102"/>
    </source>
</evidence>
<evidence type="ECO:0000256" key="11">
    <source>
        <dbReference type="ARBA" id="ARBA00022840"/>
    </source>
</evidence>
<dbReference type="NCBIfam" id="TIGR00671">
    <property type="entry name" value="baf"/>
    <property type="match status" value="1"/>
</dbReference>
<dbReference type="EMBL" id="CP001631">
    <property type="protein sequence ID" value="ACU54812.1"/>
    <property type="molecule type" value="Genomic_DNA"/>
</dbReference>
<dbReference type="KEGG" id="afo:Afer_1907"/>
<dbReference type="UniPathway" id="UPA00241">
    <property type="reaction ID" value="UER00352"/>
</dbReference>
<evidence type="ECO:0000256" key="12">
    <source>
        <dbReference type="ARBA" id="ARBA00022958"/>
    </source>
</evidence>